<dbReference type="PRINTS" id="PR00032">
    <property type="entry name" value="HTHARAC"/>
</dbReference>
<evidence type="ECO:0000259" key="6">
    <source>
        <dbReference type="PROSITE" id="PS01124"/>
    </source>
</evidence>
<evidence type="ECO:0000313" key="9">
    <source>
        <dbReference type="Proteomes" id="UP000240912"/>
    </source>
</evidence>
<dbReference type="SMART" id="SM00342">
    <property type="entry name" value="HTH_ARAC"/>
    <property type="match status" value="1"/>
</dbReference>
<dbReference type="PROSITE" id="PS01124">
    <property type="entry name" value="HTH_ARAC_FAMILY_2"/>
    <property type="match status" value="1"/>
</dbReference>
<dbReference type="GO" id="GO:0003700">
    <property type="term" value="F:DNA-binding transcription factor activity"/>
    <property type="evidence" value="ECO:0007669"/>
    <property type="project" value="InterPro"/>
</dbReference>
<protein>
    <submittedName>
        <fullName evidence="8">Two-component system response regulator</fullName>
    </submittedName>
</protein>
<feature type="domain" description="Response regulatory" evidence="7">
    <location>
        <begin position="4"/>
        <end position="119"/>
    </location>
</feature>
<keyword evidence="9" id="KW-1185">Reference proteome</keyword>
<evidence type="ECO:0000256" key="3">
    <source>
        <dbReference type="ARBA" id="ARBA00023125"/>
    </source>
</evidence>
<feature type="domain" description="HTH araC/xylS-type" evidence="6">
    <location>
        <begin position="151"/>
        <end position="250"/>
    </location>
</feature>
<dbReference type="RefSeq" id="WP_107214943.1">
    <property type="nucleotide sequence ID" value="NZ_KZ686269.1"/>
</dbReference>
<dbReference type="Proteomes" id="UP000240912">
    <property type="component" value="Unassembled WGS sequence"/>
</dbReference>
<feature type="modified residue" description="4-aspartylphosphate" evidence="5">
    <location>
        <position position="52"/>
    </location>
</feature>
<gene>
    <name evidence="8" type="ORF">C7T94_08475</name>
</gene>
<dbReference type="GO" id="GO:0043565">
    <property type="term" value="F:sequence-specific DNA binding"/>
    <property type="evidence" value="ECO:0007669"/>
    <property type="project" value="InterPro"/>
</dbReference>
<reference evidence="8 9" key="1">
    <citation type="submission" date="2018-03" db="EMBL/GenBank/DDBJ databases">
        <authorList>
            <person name="Keele B.F."/>
        </authorList>
    </citation>
    <scope>NUCLEOTIDE SEQUENCE [LARGE SCALE GENOMIC DNA]</scope>
    <source>
        <strain evidence="8 9">YL28-9</strain>
    </source>
</reference>
<organism evidence="8 9">
    <name type="scientific">Pedobacter yulinensis</name>
    <dbReference type="NCBI Taxonomy" id="2126353"/>
    <lineage>
        <taxon>Bacteria</taxon>
        <taxon>Pseudomonadati</taxon>
        <taxon>Bacteroidota</taxon>
        <taxon>Sphingobacteriia</taxon>
        <taxon>Sphingobacteriales</taxon>
        <taxon>Sphingobacteriaceae</taxon>
        <taxon>Pedobacter</taxon>
    </lineage>
</organism>
<dbReference type="AlphaFoldDB" id="A0A2T3HJV8"/>
<evidence type="ECO:0000256" key="2">
    <source>
        <dbReference type="ARBA" id="ARBA00023015"/>
    </source>
</evidence>
<keyword evidence="2" id="KW-0805">Transcription regulation</keyword>
<evidence type="ECO:0000259" key="7">
    <source>
        <dbReference type="PROSITE" id="PS50110"/>
    </source>
</evidence>
<dbReference type="SUPFAM" id="SSF52172">
    <property type="entry name" value="CheY-like"/>
    <property type="match status" value="1"/>
</dbReference>
<dbReference type="InterPro" id="IPR011006">
    <property type="entry name" value="CheY-like_superfamily"/>
</dbReference>
<dbReference type="InterPro" id="IPR018060">
    <property type="entry name" value="HTH_AraC"/>
</dbReference>
<dbReference type="Gene3D" id="1.10.10.60">
    <property type="entry name" value="Homeodomain-like"/>
    <property type="match status" value="1"/>
</dbReference>
<evidence type="ECO:0000313" key="8">
    <source>
        <dbReference type="EMBL" id="PST82683.1"/>
    </source>
</evidence>
<dbReference type="PANTHER" id="PTHR43547">
    <property type="entry name" value="TWO-COMPONENT HISTIDINE KINASE"/>
    <property type="match status" value="1"/>
</dbReference>
<name>A0A2T3HJV8_9SPHI</name>
<evidence type="ECO:0000256" key="4">
    <source>
        <dbReference type="ARBA" id="ARBA00023163"/>
    </source>
</evidence>
<dbReference type="Pfam" id="PF12833">
    <property type="entry name" value="HTH_18"/>
    <property type="match status" value="1"/>
</dbReference>
<dbReference type="Pfam" id="PF00072">
    <property type="entry name" value="Response_reg"/>
    <property type="match status" value="1"/>
</dbReference>
<sequence length="258" mass="29643">MNYQILIVDDNEDILELLCGVFKGNYTLKLAGNGEQALDILKNEYIDLIISDIMMPGMDGFELCHMVKSSIEYCHIPVVLLTVKNTHQSQIQGLELGADLYIHKPFSARLLQVQVANLLENRSKIKAHFASSPFEDVRVMAHSKTDETFLKKLDDYIRSNIKDTQMNIDQLAHHMHMSRPTLYRKIKSLSTLSPKELIDVTRLKTSTKLIARNEFTMFEIAKMVGYSSQSLFNKNFLRYFNMTPNEYAGSLQKEVKNE</sequence>
<dbReference type="PROSITE" id="PS50110">
    <property type="entry name" value="RESPONSE_REGULATORY"/>
    <property type="match status" value="1"/>
</dbReference>
<dbReference type="OrthoDB" id="9809670at2"/>
<dbReference type="InterPro" id="IPR020449">
    <property type="entry name" value="Tscrpt_reg_AraC-type_HTH"/>
</dbReference>
<keyword evidence="1 5" id="KW-0597">Phosphoprotein</keyword>
<evidence type="ECO:0000256" key="5">
    <source>
        <dbReference type="PROSITE-ProRule" id="PRU00169"/>
    </source>
</evidence>
<keyword evidence="3" id="KW-0238">DNA-binding</keyword>
<dbReference type="Gene3D" id="3.40.50.2300">
    <property type="match status" value="1"/>
</dbReference>
<dbReference type="InterPro" id="IPR009057">
    <property type="entry name" value="Homeodomain-like_sf"/>
</dbReference>
<dbReference type="EMBL" id="PYLS01000005">
    <property type="protein sequence ID" value="PST82683.1"/>
    <property type="molecule type" value="Genomic_DNA"/>
</dbReference>
<evidence type="ECO:0000256" key="1">
    <source>
        <dbReference type="ARBA" id="ARBA00022553"/>
    </source>
</evidence>
<dbReference type="PANTHER" id="PTHR43547:SF2">
    <property type="entry name" value="HYBRID SIGNAL TRANSDUCTION HISTIDINE KINASE C"/>
    <property type="match status" value="1"/>
</dbReference>
<dbReference type="InterPro" id="IPR001789">
    <property type="entry name" value="Sig_transdc_resp-reg_receiver"/>
</dbReference>
<dbReference type="SMART" id="SM00448">
    <property type="entry name" value="REC"/>
    <property type="match status" value="1"/>
</dbReference>
<accession>A0A2T3HJV8</accession>
<keyword evidence="4" id="KW-0804">Transcription</keyword>
<comment type="caution">
    <text evidence="8">The sequence shown here is derived from an EMBL/GenBank/DDBJ whole genome shotgun (WGS) entry which is preliminary data.</text>
</comment>
<proteinExistence type="predicted"/>
<dbReference type="GO" id="GO:0000155">
    <property type="term" value="F:phosphorelay sensor kinase activity"/>
    <property type="evidence" value="ECO:0007669"/>
    <property type="project" value="TreeGrafter"/>
</dbReference>
<dbReference type="SUPFAM" id="SSF46689">
    <property type="entry name" value="Homeodomain-like"/>
    <property type="match status" value="1"/>
</dbReference>